<evidence type="ECO:0000313" key="3">
    <source>
        <dbReference type="Proteomes" id="UP001279734"/>
    </source>
</evidence>
<keyword evidence="1" id="KW-0812">Transmembrane</keyword>
<feature type="transmembrane region" description="Helical" evidence="1">
    <location>
        <begin position="106"/>
        <end position="129"/>
    </location>
</feature>
<dbReference type="AlphaFoldDB" id="A0AAD3SZF7"/>
<comment type="caution">
    <text evidence="2">The sequence shown here is derived from an EMBL/GenBank/DDBJ whole genome shotgun (WGS) entry which is preliminary data.</text>
</comment>
<organism evidence="2 3">
    <name type="scientific">Nepenthes gracilis</name>
    <name type="common">Slender pitcher plant</name>
    <dbReference type="NCBI Taxonomy" id="150966"/>
    <lineage>
        <taxon>Eukaryota</taxon>
        <taxon>Viridiplantae</taxon>
        <taxon>Streptophyta</taxon>
        <taxon>Embryophyta</taxon>
        <taxon>Tracheophyta</taxon>
        <taxon>Spermatophyta</taxon>
        <taxon>Magnoliopsida</taxon>
        <taxon>eudicotyledons</taxon>
        <taxon>Gunneridae</taxon>
        <taxon>Pentapetalae</taxon>
        <taxon>Caryophyllales</taxon>
        <taxon>Nepenthaceae</taxon>
        <taxon>Nepenthes</taxon>
    </lineage>
</organism>
<name>A0AAD3SZF7_NEPGR</name>
<reference evidence="2" key="1">
    <citation type="submission" date="2023-05" db="EMBL/GenBank/DDBJ databases">
        <title>Nepenthes gracilis genome sequencing.</title>
        <authorList>
            <person name="Fukushima K."/>
        </authorList>
    </citation>
    <scope>NUCLEOTIDE SEQUENCE</scope>
    <source>
        <strain evidence="2">SING2019-196</strain>
    </source>
</reference>
<proteinExistence type="predicted"/>
<evidence type="ECO:0000256" key="1">
    <source>
        <dbReference type="SAM" id="Phobius"/>
    </source>
</evidence>
<dbReference type="EMBL" id="BSYO01000021">
    <property type="protein sequence ID" value="GMH19841.1"/>
    <property type="molecule type" value="Genomic_DNA"/>
</dbReference>
<accession>A0AAD3SZF7</accession>
<keyword evidence="1" id="KW-0472">Membrane</keyword>
<dbReference type="Proteomes" id="UP001279734">
    <property type="component" value="Unassembled WGS sequence"/>
</dbReference>
<evidence type="ECO:0000313" key="2">
    <source>
        <dbReference type="EMBL" id="GMH19841.1"/>
    </source>
</evidence>
<keyword evidence="1" id="KW-1133">Transmembrane helix</keyword>
<protein>
    <submittedName>
        <fullName evidence="2">Uncharacterized protein</fullName>
    </submittedName>
</protein>
<keyword evidence="3" id="KW-1185">Reference proteome</keyword>
<gene>
    <name evidence="2" type="ORF">Nepgr_021682</name>
</gene>
<sequence length="139" mass="14593">MAVLATKLGFLVNVEDSFGGLFGADSRLCTFFEGRKAIGWAADCCIGWIALGETGLALIDNGGLGLVLGVCYVWPAHGSRCFGLRRLCRGVGFEADATGLVGDEGILAVAWAVCLVVGPMLSVGSSGWCKDAPRRRFFS</sequence>